<evidence type="ECO:0000259" key="5">
    <source>
        <dbReference type="SMART" id="SM00849"/>
    </source>
</evidence>
<dbReference type="EMBL" id="SKBM01000023">
    <property type="protein sequence ID" value="TCZ56297.1"/>
    <property type="molecule type" value="Genomic_DNA"/>
</dbReference>
<dbReference type="OrthoDB" id="9802991at2"/>
<dbReference type="Proteomes" id="UP000295023">
    <property type="component" value="Unassembled WGS sequence"/>
</dbReference>
<organism evidence="6 7">
    <name type="scientific">Roseicella aquatilis</name>
    <dbReference type="NCBI Taxonomy" id="2527868"/>
    <lineage>
        <taxon>Bacteria</taxon>
        <taxon>Pseudomonadati</taxon>
        <taxon>Pseudomonadota</taxon>
        <taxon>Alphaproteobacteria</taxon>
        <taxon>Acetobacterales</taxon>
        <taxon>Roseomonadaceae</taxon>
        <taxon>Roseicella</taxon>
    </lineage>
</organism>
<evidence type="ECO:0000256" key="1">
    <source>
        <dbReference type="ARBA" id="ARBA00007749"/>
    </source>
</evidence>
<dbReference type="Pfam" id="PF00753">
    <property type="entry name" value="Lactamase_B"/>
    <property type="match status" value="1"/>
</dbReference>
<dbReference type="InterPro" id="IPR051013">
    <property type="entry name" value="MBL_superfamily_lactonases"/>
</dbReference>
<sequence length="291" mass="31799">MAIPEKQVPAVHHRRIGDIIVTTASDGYLDGSMAVIQNIEGEEAARLLRDAFRPVPRRTAVNCFLIRSGGRTALVDTGCGTHMAPSAGRLLDHLAAAGVAPEEVDTVLLTHMHPDHSNGLTDAGGRPFFPKAELVMHEAELAFWHDDAAMARADEMSRERNFMAGRTQVAPYRARMRLHRGGEVFPGVTAMPFPGHTPGHSGYMVASGRDSLLIWGDIIHVPEIQIPRPEVTMAFDIDPGQAAATRRRVFDMVATDGQAVAGMHMHFPGFLHLVRRGEGYAMINDGWYPAM</sequence>
<dbReference type="GO" id="GO:0016787">
    <property type="term" value="F:hydrolase activity"/>
    <property type="evidence" value="ECO:0007669"/>
    <property type="project" value="UniProtKB-KW"/>
</dbReference>
<dbReference type="InterPro" id="IPR001279">
    <property type="entry name" value="Metallo-B-lactamas"/>
</dbReference>
<dbReference type="GO" id="GO:0046872">
    <property type="term" value="F:metal ion binding"/>
    <property type="evidence" value="ECO:0007669"/>
    <property type="project" value="UniProtKB-KW"/>
</dbReference>
<comment type="similarity">
    <text evidence="1">Belongs to the metallo-beta-lactamase superfamily.</text>
</comment>
<dbReference type="Gene3D" id="3.60.15.10">
    <property type="entry name" value="Ribonuclease Z/Hydroxyacylglutathione hydrolase-like"/>
    <property type="match status" value="1"/>
</dbReference>
<gene>
    <name evidence="6" type="ORF">EXY23_20155</name>
</gene>
<comment type="caution">
    <text evidence="6">The sequence shown here is derived from an EMBL/GenBank/DDBJ whole genome shotgun (WGS) entry which is preliminary data.</text>
</comment>
<reference evidence="6 7" key="1">
    <citation type="submission" date="2019-03" db="EMBL/GenBank/DDBJ databases">
        <title>Paracraurococcus aquatilis NE82 genome sequence.</title>
        <authorList>
            <person name="Zhao Y."/>
            <person name="Du Z."/>
        </authorList>
    </citation>
    <scope>NUCLEOTIDE SEQUENCE [LARGE SCALE GENOMIC DNA]</scope>
    <source>
        <strain evidence="6 7">NE82</strain>
    </source>
</reference>
<dbReference type="SUPFAM" id="SSF56281">
    <property type="entry name" value="Metallo-hydrolase/oxidoreductase"/>
    <property type="match status" value="1"/>
</dbReference>
<dbReference type="PANTHER" id="PTHR42978:SF6">
    <property type="entry name" value="QUORUM-QUENCHING LACTONASE YTNP-RELATED"/>
    <property type="match status" value="1"/>
</dbReference>
<proteinExistence type="inferred from homology"/>
<evidence type="ECO:0000313" key="7">
    <source>
        <dbReference type="Proteomes" id="UP000295023"/>
    </source>
</evidence>
<evidence type="ECO:0000256" key="3">
    <source>
        <dbReference type="ARBA" id="ARBA00022801"/>
    </source>
</evidence>
<dbReference type="InterPro" id="IPR036866">
    <property type="entry name" value="RibonucZ/Hydroxyglut_hydro"/>
</dbReference>
<keyword evidence="3 6" id="KW-0378">Hydrolase</keyword>
<dbReference type="AlphaFoldDB" id="A0A4V2WJX2"/>
<keyword evidence="4" id="KW-0862">Zinc</keyword>
<dbReference type="RefSeq" id="WP_132293746.1">
    <property type="nucleotide sequence ID" value="NZ_SKBM01000023.1"/>
</dbReference>
<name>A0A4V2WJX2_9PROT</name>
<evidence type="ECO:0000256" key="4">
    <source>
        <dbReference type="ARBA" id="ARBA00022833"/>
    </source>
</evidence>
<dbReference type="CDD" id="cd07720">
    <property type="entry name" value="OPHC2-like_MBL-fold"/>
    <property type="match status" value="1"/>
</dbReference>
<evidence type="ECO:0000256" key="2">
    <source>
        <dbReference type="ARBA" id="ARBA00022723"/>
    </source>
</evidence>
<keyword evidence="2" id="KW-0479">Metal-binding</keyword>
<evidence type="ECO:0000313" key="6">
    <source>
        <dbReference type="EMBL" id="TCZ56297.1"/>
    </source>
</evidence>
<dbReference type="SMART" id="SM00849">
    <property type="entry name" value="Lactamase_B"/>
    <property type="match status" value="1"/>
</dbReference>
<keyword evidence="7" id="KW-1185">Reference proteome</keyword>
<protein>
    <submittedName>
        <fullName evidence="6">MBL fold metallo-hydrolase</fullName>
    </submittedName>
</protein>
<feature type="domain" description="Metallo-beta-lactamase" evidence="5">
    <location>
        <begin position="60"/>
        <end position="264"/>
    </location>
</feature>
<dbReference type="PANTHER" id="PTHR42978">
    <property type="entry name" value="QUORUM-QUENCHING LACTONASE YTNP-RELATED-RELATED"/>
    <property type="match status" value="1"/>
</dbReference>
<accession>A0A4V2WJX2</accession>